<evidence type="ECO:0000256" key="1">
    <source>
        <dbReference type="SAM" id="Phobius"/>
    </source>
</evidence>
<dbReference type="SUPFAM" id="SSF52540">
    <property type="entry name" value="P-loop containing nucleoside triphosphate hydrolases"/>
    <property type="match status" value="1"/>
</dbReference>
<dbReference type="AlphaFoldDB" id="A0A2Z5TST3"/>
<feature type="domain" description="KAP NTPase" evidence="2">
    <location>
        <begin position="19"/>
        <end position="274"/>
    </location>
</feature>
<dbReference type="RefSeq" id="WP_120172205.1">
    <property type="nucleotide sequence ID" value="NZ_AP018400.1"/>
</dbReference>
<dbReference type="InterPro" id="IPR011646">
    <property type="entry name" value="KAP_P-loop"/>
</dbReference>
<feature type="transmembrane region" description="Helical" evidence="1">
    <location>
        <begin position="95"/>
        <end position="115"/>
    </location>
</feature>
<dbReference type="KEGG" id="srq:SR187_8710"/>
<keyword evidence="1" id="KW-1133">Transmembrane helix</keyword>
<dbReference type="Pfam" id="PF07693">
    <property type="entry name" value="KAP_NTPase"/>
    <property type="match status" value="1"/>
</dbReference>
<dbReference type="Proteomes" id="UP000269331">
    <property type="component" value="Chromosome"/>
</dbReference>
<keyword evidence="1" id="KW-0812">Transmembrane</keyword>
<dbReference type="InterPro" id="IPR027417">
    <property type="entry name" value="P-loop_NTPase"/>
</dbReference>
<gene>
    <name evidence="3" type="ORF">SR187_8710</name>
</gene>
<feature type="transmembrane region" description="Helical" evidence="1">
    <location>
        <begin position="121"/>
        <end position="140"/>
    </location>
</feature>
<keyword evidence="1" id="KW-0472">Membrane</keyword>
<sequence>MEEIRFDEVSTENAEKTFVEIILKKSLTDRKESYQTFFLNGVWGSGKTTFLNNAERNANRTRFVNLKLWELQDERSVTAIAFSLLHPFQYKFMRVLILFMAVISVLMTPAINLGLSTYIPNYLITIGTIMALLVTVYQLIKVKSDSLYIRLLPRCLNNKVLIIDDFDRISVERQNEAYKLFNILHGKLPIVFIGDYHKISKGDEESGKYLQKIIDRRLELPSVLNSRNIWTNYLDKLSSAFGIKEDVLNPGIILIIKNEDRTLRELKQFSDLLNYELFERGKRDLVNIQQLITIVYIFLF</sequence>
<proteinExistence type="predicted"/>
<protein>
    <submittedName>
        <fullName evidence="3">NTPase</fullName>
    </submittedName>
</protein>
<evidence type="ECO:0000313" key="4">
    <source>
        <dbReference type="Proteomes" id="UP000269331"/>
    </source>
</evidence>
<accession>A0A2Z5TST3</accession>
<dbReference type="EMBL" id="AP018400">
    <property type="protein sequence ID" value="BBA93345.1"/>
    <property type="molecule type" value="Genomic_DNA"/>
</dbReference>
<dbReference type="GeneID" id="52230248"/>
<reference evidence="3 4" key="1">
    <citation type="journal article" date="2018" name="Genome Biol. Evol.">
        <title>Complete Genome Sequence of Streptococcus ruminantium sp. nov. GUT-187T (=DSM 104980T =JCM 31869T), the Type Strain of S. ruminantium, and Comparison with Genome Sequences of Streptococcus suis Strains.</title>
        <authorList>
            <person name="Tohya M."/>
            <person name="Sekizaki T."/>
            <person name="Miyoshi-Akiyama T."/>
        </authorList>
    </citation>
    <scope>NUCLEOTIDE SEQUENCE [LARGE SCALE GENOMIC DNA]</scope>
    <source>
        <strain evidence="3 4">GUT187T</strain>
    </source>
</reference>
<name>A0A2Z5TST3_9STRE</name>
<dbReference type="Gene3D" id="3.40.50.300">
    <property type="entry name" value="P-loop containing nucleotide triphosphate hydrolases"/>
    <property type="match status" value="1"/>
</dbReference>
<organism evidence="3 4">
    <name type="scientific">Streptococcus ruminantium</name>
    <dbReference type="NCBI Taxonomy" id="1917441"/>
    <lineage>
        <taxon>Bacteria</taxon>
        <taxon>Bacillati</taxon>
        <taxon>Bacillota</taxon>
        <taxon>Bacilli</taxon>
        <taxon>Lactobacillales</taxon>
        <taxon>Streptococcaceae</taxon>
        <taxon>Streptococcus</taxon>
    </lineage>
</organism>
<dbReference type="OrthoDB" id="2308880at2"/>
<evidence type="ECO:0000313" key="3">
    <source>
        <dbReference type="EMBL" id="BBA93345.1"/>
    </source>
</evidence>
<evidence type="ECO:0000259" key="2">
    <source>
        <dbReference type="Pfam" id="PF07693"/>
    </source>
</evidence>